<proteinExistence type="predicted"/>
<feature type="transmembrane region" description="Helical" evidence="6">
    <location>
        <begin position="7"/>
        <end position="31"/>
    </location>
</feature>
<dbReference type="InterPro" id="IPR020846">
    <property type="entry name" value="MFS_dom"/>
</dbReference>
<evidence type="ECO:0000256" key="1">
    <source>
        <dbReference type="ARBA" id="ARBA00004651"/>
    </source>
</evidence>
<comment type="subcellular location">
    <subcellularLocation>
        <location evidence="1">Cell membrane</location>
        <topology evidence="1">Multi-pass membrane protein</topology>
    </subcellularLocation>
</comment>
<feature type="transmembrane region" description="Helical" evidence="6">
    <location>
        <begin position="226"/>
        <end position="244"/>
    </location>
</feature>
<dbReference type="Gene3D" id="1.20.1250.20">
    <property type="entry name" value="MFS general substrate transporter like domains"/>
    <property type="match status" value="1"/>
</dbReference>
<evidence type="ECO:0000259" key="7">
    <source>
        <dbReference type="PROSITE" id="PS50850"/>
    </source>
</evidence>
<keyword evidence="4 6" id="KW-1133">Transmembrane helix</keyword>
<reference evidence="8 9" key="1">
    <citation type="journal article" date="2015" name="Genome Announc.">
        <title>Draft Genome Sequence of Brevibacillus brevis DZQ7, a Plant Growth-Promoting Rhizobacterium with Broad-Spectrum Antimicrobial Activity.</title>
        <authorList>
            <person name="Hou Q."/>
            <person name="Wang C."/>
            <person name="Hou X."/>
            <person name="Xia Z."/>
            <person name="Ye J."/>
            <person name="Liu K."/>
            <person name="Liu H."/>
            <person name="Wang J."/>
            <person name="Guo H."/>
            <person name="Yu X."/>
            <person name="Yang Y."/>
            <person name="Du B."/>
            <person name="Ding Y."/>
        </authorList>
    </citation>
    <scope>NUCLEOTIDE SEQUENCE [LARGE SCALE GENOMIC DNA]</scope>
    <source>
        <strain evidence="8 9">DZQ7</strain>
    </source>
</reference>
<organism evidence="8 9">
    <name type="scientific">Brevibacillus brevis</name>
    <name type="common">Bacillus brevis</name>
    <dbReference type="NCBI Taxonomy" id="1393"/>
    <lineage>
        <taxon>Bacteria</taxon>
        <taxon>Bacillati</taxon>
        <taxon>Bacillota</taxon>
        <taxon>Bacilli</taxon>
        <taxon>Bacillales</taxon>
        <taxon>Paenibacillaceae</taxon>
        <taxon>Brevibacillus</taxon>
    </lineage>
</organism>
<keyword evidence="2" id="KW-0813">Transport</keyword>
<dbReference type="GO" id="GO:0022857">
    <property type="term" value="F:transmembrane transporter activity"/>
    <property type="evidence" value="ECO:0007669"/>
    <property type="project" value="InterPro"/>
</dbReference>
<dbReference type="Gene3D" id="1.20.1720.10">
    <property type="entry name" value="Multidrug resistance protein D"/>
    <property type="match status" value="1"/>
</dbReference>
<sequence length="465" mass="50146">MSQRQRFFMMIAICLGAFLSHFTAGIVNVSLPQFTYIFQTKLAIAQWITTGYLLVIASLLPFMGKLGDRYGHRVLHNYGFLLFTVSSVLVAFSTTITMLLALRIVQAIGAAMFQATNIALIAILLPKEMRGRALGIISTAVALGGMTGPIAGGMIASWLSWEWLFLIHVPVAILATGLAFRYIPSHEQTKKASSLDFVGAGLFMLLVSSVIIAISNGNGWGWDSGGMLILFGGVLVLAWAFFWWERRQSVPFLPVAVFRQSAVSSGLFISFTSFVLANLVLVVLPFYLLDQAHVSPLTAGYMMTAYPLLLALTGPFSGWASDRYRTRPLIFAGLGSMEAGMTVLAIWLEALSTVEIIAILAAVGAGMGLIASPNNSYIMRHVPMEHAGAIGGMIALTRNAGMVVGAASGLGMMNGESNQAVQPMIDAYRAVFEAGGLICLSGLLVWWYAGRLERQKKRGAEVEKA</sequence>
<feature type="transmembrane region" description="Helical" evidence="6">
    <location>
        <begin position="43"/>
        <end position="63"/>
    </location>
</feature>
<evidence type="ECO:0000256" key="5">
    <source>
        <dbReference type="ARBA" id="ARBA00023136"/>
    </source>
</evidence>
<dbReference type="PROSITE" id="PS50850">
    <property type="entry name" value="MFS"/>
    <property type="match status" value="1"/>
</dbReference>
<dbReference type="InterPro" id="IPR011701">
    <property type="entry name" value="MFS"/>
</dbReference>
<evidence type="ECO:0000256" key="6">
    <source>
        <dbReference type="SAM" id="Phobius"/>
    </source>
</evidence>
<accession>A0A2Z4MBP1</accession>
<dbReference type="PANTHER" id="PTHR42718:SF9">
    <property type="entry name" value="MAJOR FACILITATOR SUPERFAMILY MULTIDRUG TRANSPORTER MFSC"/>
    <property type="match status" value="1"/>
</dbReference>
<feature type="transmembrane region" description="Helical" evidence="6">
    <location>
        <begin position="107"/>
        <end position="126"/>
    </location>
</feature>
<keyword evidence="3 6" id="KW-0812">Transmembrane</keyword>
<feature type="transmembrane region" description="Helical" evidence="6">
    <location>
        <begin position="299"/>
        <end position="317"/>
    </location>
</feature>
<evidence type="ECO:0000256" key="2">
    <source>
        <dbReference type="ARBA" id="ARBA00022448"/>
    </source>
</evidence>
<dbReference type="PRINTS" id="PR01036">
    <property type="entry name" value="TCRTETB"/>
</dbReference>
<gene>
    <name evidence="8" type="ORF">AB432_001960</name>
</gene>
<feature type="transmembrane region" description="Helical" evidence="6">
    <location>
        <begin position="386"/>
        <end position="407"/>
    </location>
</feature>
<dbReference type="GO" id="GO:0005886">
    <property type="term" value="C:plasma membrane"/>
    <property type="evidence" value="ECO:0007669"/>
    <property type="project" value="UniProtKB-SubCell"/>
</dbReference>
<feature type="transmembrane region" description="Helical" evidence="6">
    <location>
        <begin position="265"/>
        <end position="287"/>
    </location>
</feature>
<feature type="transmembrane region" description="Helical" evidence="6">
    <location>
        <begin position="354"/>
        <end position="374"/>
    </location>
</feature>
<dbReference type="CDD" id="cd17321">
    <property type="entry name" value="MFS_MMR_MDR_like"/>
    <property type="match status" value="1"/>
</dbReference>
<evidence type="ECO:0000313" key="8">
    <source>
        <dbReference type="EMBL" id="AWX53902.1"/>
    </source>
</evidence>
<dbReference type="Proteomes" id="UP000036061">
    <property type="component" value="Chromosome"/>
</dbReference>
<feature type="transmembrane region" description="Helical" evidence="6">
    <location>
        <begin position="329"/>
        <end position="348"/>
    </location>
</feature>
<dbReference type="RefSeq" id="WP_048036062.1">
    <property type="nucleotide sequence ID" value="NZ_CP030117.1"/>
</dbReference>
<evidence type="ECO:0000256" key="4">
    <source>
        <dbReference type="ARBA" id="ARBA00022989"/>
    </source>
</evidence>
<feature type="domain" description="Major facilitator superfamily (MFS) profile" evidence="7">
    <location>
        <begin position="9"/>
        <end position="454"/>
    </location>
</feature>
<evidence type="ECO:0000256" key="3">
    <source>
        <dbReference type="ARBA" id="ARBA00022692"/>
    </source>
</evidence>
<feature type="transmembrane region" description="Helical" evidence="6">
    <location>
        <begin position="75"/>
        <end position="101"/>
    </location>
</feature>
<keyword evidence="5 6" id="KW-0472">Membrane</keyword>
<dbReference type="AlphaFoldDB" id="A0A2Z4MBP1"/>
<feature type="transmembrane region" description="Helical" evidence="6">
    <location>
        <begin position="163"/>
        <end position="183"/>
    </location>
</feature>
<feature type="transmembrane region" description="Helical" evidence="6">
    <location>
        <begin position="195"/>
        <end position="214"/>
    </location>
</feature>
<evidence type="ECO:0000313" key="9">
    <source>
        <dbReference type="Proteomes" id="UP000036061"/>
    </source>
</evidence>
<dbReference type="SUPFAM" id="SSF103473">
    <property type="entry name" value="MFS general substrate transporter"/>
    <property type="match status" value="1"/>
</dbReference>
<name>A0A2Z4MBP1_BREBE</name>
<dbReference type="InterPro" id="IPR036259">
    <property type="entry name" value="MFS_trans_sf"/>
</dbReference>
<dbReference type="EMBL" id="CP030117">
    <property type="protein sequence ID" value="AWX53902.1"/>
    <property type="molecule type" value="Genomic_DNA"/>
</dbReference>
<dbReference type="Pfam" id="PF07690">
    <property type="entry name" value="MFS_1"/>
    <property type="match status" value="2"/>
</dbReference>
<feature type="transmembrane region" description="Helical" evidence="6">
    <location>
        <begin position="427"/>
        <end position="449"/>
    </location>
</feature>
<protein>
    <submittedName>
        <fullName evidence="8">MFS transporter</fullName>
    </submittedName>
</protein>
<dbReference type="PANTHER" id="PTHR42718">
    <property type="entry name" value="MAJOR FACILITATOR SUPERFAMILY MULTIDRUG TRANSPORTER MFSC"/>
    <property type="match status" value="1"/>
</dbReference>
<feature type="transmembrane region" description="Helical" evidence="6">
    <location>
        <begin position="133"/>
        <end position="157"/>
    </location>
</feature>